<reference evidence="10 11" key="1">
    <citation type="submission" date="2023-10" db="EMBL/GenBank/DDBJ databases">
        <title>Chromosome-scale genome assembly provides insights into flower coloration mechanisms of Canna indica.</title>
        <authorList>
            <person name="Li C."/>
        </authorList>
    </citation>
    <scope>NUCLEOTIDE SEQUENCE [LARGE SCALE GENOMIC DNA]</scope>
    <source>
        <tissue evidence="10">Flower</tissue>
    </source>
</reference>
<dbReference type="SUPFAM" id="SSF74650">
    <property type="entry name" value="Galactose mutarotase-like"/>
    <property type="match status" value="1"/>
</dbReference>
<evidence type="ECO:0000256" key="1">
    <source>
        <dbReference type="ARBA" id="ARBA00005028"/>
    </source>
</evidence>
<evidence type="ECO:0000256" key="3">
    <source>
        <dbReference type="ARBA" id="ARBA00023235"/>
    </source>
</evidence>
<dbReference type="InterPro" id="IPR047215">
    <property type="entry name" value="Galactose_mutarotase-like"/>
</dbReference>
<dbReference type="InterPro" id="IPR008183">
    <property type="entry name" value="Aldose_1/G6P_1-epimerase"/>
</dbReference>
<evidence type="ECO:0000313" key="11">
    <source>
        <dbReference type="Proteomes" id="UP001327560"/>
    </source>
</evidence>
<dbReference type="GO" id="GO:0033499">
    <property type="term" value="P:galactose catabolic process via UDP-galactose, Leloir pathway"/>
    <property type="evidence" value="ECO:0007669"/>
    <property type="project" value="TreeGrafter"/>
</dbReference>
<dbReference type="PANTHER" id="PTHR10091:SF0">
    <property type="entry name" value="GALACTOSE MUTAROTASE"/>
    <property type="match status" value="1"/>
</dbReference>
<accession>A0AAQ3JR15</accession>
<sequence>MAKASFTLSFLVVAALALLSTSNACHEPRSSSAGIFELRRGDFSVKVTNWGATILSVIFPDSNGSLLLSSIKYTFFISFLQQKNSNYFGSIVGRVANRISGGQFVLNGVVYRLNKNDGNNTLHGGSIGFSQVLWTVKEQGYGELPYITFYYRSFDGEQGFPGALDVYVTYRITAAYQLRVSMYAKPLNKPTPINLAQHTYWNLGGHNSGTILSNNVQIFSSRTTTVDAQLIPTGEFSSVSNTPYDFQQPMTIDSRINQINTGYDIYYVLNQERGCEGLWKAAMVRDNVSGRKLELWTNQLGLQFYTANTLNEERGKGNQAYRAYAGLCLETQGFPDSMNHPNFPSTYVNPGEEYKHEMLFKFSF</sequence>
<evidence type="ECO:0000256" key="8">
    <source>
        <dbReference type="PIRSR" id="PIRSR005096-3"/>
    </source>
</evidence>
<dbReference type="Proteomes" id="UP001327560">
    <property type="component" value="Chromosome 1"/>
</dbReference>
<dbReference type="GO" id="GO:0030246">
    <property type="term" value="F:carbohydrate binding"/>
    <property type="evidence" value="ECO:0007669"/>
    <property type="project" value="InterPro"/>
</dbReference>
<feature type="binding site" evidence="7">
    <location>
        <position position="264"/>
    </location>
    <ligand>
        <name>beta-D-galactose</name>
        <dbReference type="ChEBI" id="CHEBI:27667"/>
    </ligand>
</feature>
<feature type="signal peptide" evidence="9">
    <location>
        <begin position="1"/>
        <end position="24"/>
    </location>
</feature>
<dbReference type="PANTHER" id="PTHR10091">
    <property type="entry name" value="ALDOSE-1-EPIMERASE"/>
    <property type="match status" value="1"/>
</dbReference>
<proteinExistence type="inferred from homology"/>
<dbReference type="Pfam" id="PF01263">
    <property type="entry name" value="Aldose_epim"/>
    <property type="match status" value="1"/>
</dbReference>
<evidence type="ECO:0000256" key="6">
    <source>
        <dbReference type="PIRSR" id="PIRSR005096-1"/>
    </source>
</evidence>
<dbReference type="GO" id="GO:0004034">
    <property type="term" value="F:aldose 1-epimerase activity"/>
    <property type="evidence" value="ECO:0007669"/>
    <property type="project" value="UniProtKB-EC"/>
</dbReference>
<dbReference type="EC" id="5.1.3.3" evidence="5"/>
<comment type="pathway">
    <text evidence="1 5">Carbohydrate metabolism; hexose metabolism.</text>
</comment>
<feature type="binding site" evidence="8">
    <location>
        <begin position="198"/>
        <end position="200"/>
    </location>
    <ligand>
        <name>beta-D-galactose</name>
        <dbReference type="ChEBI" id="CHEBI:27667"/>
    </ligand>
</feature>
<keyword evidence="3 5" id="KW-0413">Isomerase</keyword>
<name>A0AAQ3JR15_9LILI</name>
<feature type="active site" description="Proton acceptor" evidence="6">
    <location>
        <position position="330"/>
    </location>
</feature>
<keyword evidence="9" id="KW-0732">Signal</keyword>
<keyword evidence="4 5" id="KW-0119">Carbohydrate metabolism</keyword>
<evidence type="ECO:0000256" key="2">
    <source>
        <dbReference type="ARBA" id="ARBA00006206"/>
    </source>
</evidence>
<evidence type="ECO:0000313" key="10">
    <source>
        <dbReference type="EMBL" id="WOK94231.1"/>
    </source>
</evidence>
<dbReference type="GO" id="GO:0006006">
    <property type="term" value="P:glucose metabolic process"/>
    <property type="evidence" value="ECO:0007669"/>
    <property type="project" value="TreeGrafter"/>
</dbReference>
<feature type="chain" id="PRO_5042978204" description="Aldose 1-epimerase" evidence="9">
    <location>
        <begin position="25"/>
        <end position="364"/>
    </location>
</feature>
<gene>
    <name evidence="10" type="ORF">Cni_G02933</name>
</gene>
<comment type="catalytic activity">
    <reaction evidence="5">
        <text>alpha-D-glucose = beta-D-glucose</text>
        <dbReference type="Rhea" id="RHEA:10264"/>
        <dbReference type="ChEBI" id="CHEBI:15903"/>
        <dbReference type="ChEBI" id="CHEBI:17925"/>
        <dbReference type="EC" id="5.1.3.3"/>
    </reaction>
</comment>
<dbReference type="Gene3D" id="2.70.98.10">
    <property type="match status" value="1"/>
</dbReference>
<dbReference type="InterPro" id="IPR014718">
    <property type="entry name" value="GH-type_carb-bd"/>
</dbReference>
<feature type="binding site" evidence="8">
    <location>
        <begin position="97"/>
        <end position="98"/>
    </location>
    <ligand>
        <name>beta-D-galactose</name>
        <dbReference type="ChEBI" id="CHEBI:27667"/>
    </ligand>
</feature>
<evidence type="ECO:0000256" key="9">
    <source>
        <dbReference type="SAM" id="SignalP"/>
    </source>
</evidence>
<dbReference type="CDD" id="cd09019">
    <property type="entry name" value="galactose_mutarotase_like"/>
    <property type="match status" value="1"/>
</dbReference>
<feature type="active site" description="Proton donor" evidence="6">
    <location>
        <position position="198"/>
    </location>
</feature>
<dbReference type="EMBL" id="CP136890">
    <property type="protein sequence ID" value="WOK94231.1"/>
    <property type="molecule type" value="Genomic_DNA"/>
</dbReference>
<evidence type="ECO:0000256" key="4">
    <source>
        <dbReference type="ARBA" id="ARBA00023277"/>
    </source>
</evidence>
<organism evidence="10 11">
    <name type="scientific">Canna indica</name>
    <name type="common">Indian-shot</name>
    <dbReference type="NCBI Taxonomy" id="4628"/>
    <lineage>
        <taxon>Eukaryota</taxon>
        <taxon>Viridiplantae</taxon>
        <taxon>Streptophyta</taxon>
        <taxon>Embryophyta</taxon>
        <taxon>Tracheophyta</taxon>
        <taxon>Spermatophyta</taxon>
        <taxon>Magnoliopsida</taxon>
        <taxon>Liliopsida</taxon>
        <taxon>Zingiberales</taxon>
        <taxon>Cannaceae</taxon>
        <taxon>Canna</taxon>
    </lineage>
</organism>
<dbReference type="PIRSF" id="PIRSF005096">
    <property type="entry name" value="GALM"/>
    <property type="match status" value="1"/>
</dbReference>
<comment type="similarity">
    <text evidence="2 5">Belongs to the aldose epimerase family.</text>
</comment>
<protein>
    <recommendedName>
        <fullName evidence="5">Aldose 1-epimerase</fullName>
        <ecNumber evidence="5">5.1.3.3</ecNumber>
    </recommendedName>
</protein>
<evidence type="ECO:0000256" key="7">
    <source>
        <dbReference type="PIRSR" id="PIRSR005096-2"/>
    </source>
</evidence>
<dbReference type="AlphaFoldDB" id="A0AAQ3JR15"/>
<dbReference type="InterPro" id="IPR015443">
    <property type="entry name" value="Aldose_1-epimerase"/>
</dbReference>
<keyword evidence="11" id="KW-1185">Reference proteome</keyword>
<dbReference type="InterPro" id="IPR011013">
    <property type="entry name" value="Gal_mutarotase_sf_dom"/>
</dbReference>
<evidence type="ECO:0000256" key="5">
    <source>
        <dbReference type="PIRNR" id="PIRNR005096"/>
    </source>
</evidence>